<dbReference type="GO" id="GO:0000272">
    <property type="term" value="P:polysaccharide catabolic process"/>
    <property type="evidence" value="ECO:0007669"/>
    <property type="project" value="InterPro"/>
</dbReference>
<organism evidence="5 6">
    <name type="scientific">Stieleria varia</name>
    <dbReference type="NCBI Taxonomy" id="2528005"/>
    <lineage>
        <taxon>Bacteria</taxon>
        <taxon>Pseudomonadati</taxon>
        <taxon>Planctomycetota</taxon>
        <taxon>Planctomycetia</taxon>
        <taxon>Pirellulales</taxon>
        <taxon>Pirellulaceae</taxon>
        <taxon>Stieleria</taxon>
    </lineage>
</organism>
<dbReference type="InterPro" id="IPR038081">
    <property type="entry name" value="CalX-like_sf"/>
</dbReference>
<dbReference type="InterPro" id="IPR003644">
    <property type="entry name" value="Calx_beta"/>
</dbReference>
<name>A0A5C6AYM0_9BACT</name>
<keyword evidence="1" id="KW-0732">Signal</keyword>
<gene>
    <name evidence="5" type="ORF">Pla52n_22610</name>
</gene>
<evidence type="ECO:0000256" key="1">
    <source>
        <dbReference type="ARBA" id="ARBA00022729"/>
    </source>
</evidence>
<keyword evidence="6" id="KW-1185">Reference proteome</keyword>
<dbReference type="GO" id="GO:0004553">
    <property type="term" value="F:hydrolase activity, hydrolyzing O-glycosyl compounds"/>
    <property type="evidence" value="ECO:0007669"/>
    <property type="project" value="InterPro"/>
</dbReference>
<dbReference type="AlphaFoldDB" id="A0A5C6AYM0"/>
<dbReference type="Pfam" id="PF00404">
    <property type="entry name" value="Dockerin_1"/>
    <property type="match status" value="1"/>
</dbReference>
<evidence type="ECO:0000256" key="3">
    <source>
        <dbReference type="ARBA" id="ARBA00022837"/>
    </source>
</evidence>
<dbReference type="GO" id="GO:0016020">
    <property type="term" value="C:membrane"/>
    <property type="evidence" value="ECO:0007669"/>
    <property type="project" value="InterPro"/>
</dbReference>
<evidence type="ECO:0000313" key="6">
    <source>
        <dbReference type="Proteomes" id="UP000320176"/>
    </source>
</evidence>
<protein>
    <submittedName>
        <fullName evidence="5">Dockerin type I repeat protein</fullName>
    </submittedName>
</protein>
<dbReference type="InterPro" id="IPR002105">
    <property type="entry name" value="Dockerin_1_rpt"/>
</dbReference>
<evidence type="ECO:0000259" key="4">
    <source>
        <dbReference type="Pfam" id="PF03160"/>
    </source>
</evidence>
<reference evidence="5 6" key="1">
    <citation type="submission" date="2019-02" db="EMBL/GenBank/DDBJ databases">
        <title>Deep-cultivation of Planctomycetes and their phenomic and genomic characterization uncovers novel biology.</title>
        <authorList>
            <person name="Wiegand S."/>
            <person name="Jogler M."/>
            <person name="Boedeker C."/>
            <person name="Pinto D."/>
            <person name="Vollmers J."/>
            <person name="Rivas-Marin E."/>
            <person name="Kohn T."/>
            <person name="Peeters S.H."/>
            <person name="Heuer A."/>
            <person name="Rast P."/>
            <person name="Oberbeckmann S."/>
            <person name="Bunk B."/>
            <person name="Jeske O."/>
            <person name="Meyerdierks A."/>
            <person name="Storesund J.E."/>
            <person name="Kallscheuer N."/>
            <person name="Luecker S."/>
            <person name="Lage O.M."/>
            <person name="Pohl T."/>
            <person name="Merkel B.J."/>
            <person name="Hornburger P."/>
            <person name="Mueller R.-W."/>
            <person name="Bruemmer F."/>
            <person name="Labrenz M."/>
            <person name="Spormann A.M."/>
            <person name="Op Den Camp H."/>
            <person name="Overmann J."/>
            <person name="Amann R."/>
            <person name="Jetten M.S.M."/>
            <person name="Mascher T."/>
            <person name="Medema M.H."/>
            <person name="Devos D.P."/>
            <person name="Kaster A.-K."/>
            <person name="Ovreas L."/>
            <person name="Rohde M."/>
            <person name="Galperin M.Y."/>
            <person name="Jogler C."/>
        </authorList>
    </citation>
    <scope>NUCLEOTIDE SEQUENCE [LARGE SCALE GENOMIC DNA]</scope>
    <source>
        <strain evidence="5 6">Pla52n</strain>
    </source>
</reference>
<evidence type="ECO:0000313" key="5">
    <source>
        <dbReference type="EMBL" id="TWU04222.1"/>
    </source>
</evidence>
<dbReference type="Gene3D" id="2.60.40.2030">
    <property type="match status" value="2"/>
</dbReference>
<comment type="caution">
    <text evidence="5">The sequence shown here is derived from an EMBL/GenBank/DDBJ whole genome shotgun (WGS) entry which is preliminary data.</text>
</comment>
<dbReference type="Proteomes" id="UP000320176">
    <property type="component" value="Unassembled WGS sequence"/>
</dbReference>
<dbReference type="EMBL" id="SJPN01000003">
    <property type="protein sequence ID" value="TWU04222.1"/>
    <property type="molecule type" value="Genomic_DNA"/>
</dbReference>
<keyword evidence="2" id="KW-0677">Repeat</keyword>
<accession>A0A5C6AYM0</accession>
<dbReference type="SUPFAM" id="SSF63446">
    <property type="entry name" value="Type I dockerin domain"/>
    <property type="match status" value="1"/>
</dbReference>
<dbReference type="InterPro" id="IPR036439">
    <property type="entry name" value="Dockerin_dom_sf"/>
</dbReference>
<dbReference type="SUPFAM" id="SSF141072">
    <property type="entry name" value="CalX-like"/>
    <property type="match status" value="2"/>
</dbReference>
<dbReference type="GO" id="GO:0007154">
    <property type="term" value="P:cell communication"/>
    <property type="evidence" value="ECO:0007669"/>
    <property type="project" value="InterPro"/>
</dbReference>
<feature type="domain" description="Calx-beta" evidence="4">
    <location>
        <begin position="61"/>
        <end position="173"/>
    </location>
</feature>
<proteinExistence type="predicted"/>
<sequence>MFAANSATATVTVDPTADTTVESNETVILTVSPNAAVYNVSATNGSATGTINNDDSIALNSVSVSTNTQFISEASTSNLVYTFQRTGNLNAPLSVSFTVSGSASLPGDVTSPGLANGVANFAAGVSEVNVVVQLVNDSLVETTETLVVTINPSASYSIVTNEGSVTAQIIDDDGQNSETRIIVPTVVDKPYLIPADGIPTAIIFRATADTTLTVVPVGSVSLTDQVQVLDGDLQSIGTIQNGITTAEISSGSLYSIIFPGQFNERLYSVGSSEPGALQNAQTNLLRSTDVNADGRTTALDALQIVNQLGVRHEGESAPMLQNFPDVNADGRISALDALEVINELYRQRNTSFGTQTLTNSSGRAEGEGITRDESESNVLLNAVEQHDVALVGLSKNVDAVHLVSVDEVIAEAEYSEATELTDSIELLANQAN</sequence>
<keyword evidence="3" id="KW-0106">Calcium</keyword>
<evidence type="ECO:0000256" key="2">
    <source>
        <dbReference type="ARBA" id="ARBA00022737"/>
    </source>
</evidence>
<dbReference type="Pfam" id="PF03160">
    <property type="entry name" value="Calx-beta"/>
    <property type="match status" value="1"/>
</dbReference>